<dbReference type="RefSeq" id="WP_285736746.1">
    <property type="nucleotide sequence ID" value="NZ_BSSA01000009.1"/>
</dbReference>
<organism evidence="3 4">
    <name type="scientific">Kitasatospora phosalacinea</name>
    <dbReference type="NCBI Taxonomy" id="2065"/>
    <lineage>
        <taxon>Bacteria</taxon>
        <taxon>Bacillati</taxon>
        <taxon>Actinomycetota</taxon>
        <taxon>Actinomycetes</taxon>
        <taxon>Kitasatosporales</taxon>
        <taxon>Streptomycetaceae</taxon>
        <taxon>Kitasatospora</taxon>
    </lineage>
</organism>
<sequence>MGGVLRVEPLWVETFTGLRMRQFEGLVKVVRERGGNGPGGGRPWCLPLAERVLLVAVYYRTNLTMRQLAPLFGVSTATVCRVVQRLGPLLALEPVRRPAPGVERLWIVDGTLIPVRDRGVGAASRNYRFSANVQVVIDADTRLVVATARPAPGNKADAHVWRASDLPARCAEATVLADGAYINTGLVVPHRRRAGRPLLRAQEEDNAEHRRVRARVEHTFARMKNYKILRDCRQKNDGLHHAVQAVAHMHNLALTG</sequence>
<comment type="caution">
    <text evidence="3">The sequence shown here is derived from an EMBL/GenBank/DDBJ whole genome shotgun (WGS) entry which is preliminary data.</text>
</comment>
<dbReference type="Proteomes" id="UP001165041">
    <property type="component" value="Unassembled WGS sequence"/>
</dbReference>
<protein>
    <recommendedName>
        <fullName evidence="5">Transposase</fullName>
    </recommendedName>
</protein>
<dbReference type="Pfam" id="PF01609">
    <property type="entry name" value="DDE_Tnp_1"/>
    <property type="match status" value="1"/>
</dbReference>
<accession>A0A9W6Q9I4</accession>
<evidence type="ECO:0000313" key="3">
    <source>
        <dbReference type="EMBL" id="GLW70941.1"/>
    </source>
</evidence>
<evidence type="ECO:0000259" key="2">
    <source>
        <dbReference type="Pfam" id="PF13613"/>
    </source>
</evidence>
<feature type="domain" description="Transposase IS4-like" evidence="1">
    <location>
        <begin position="103"/>
        <end position="252"/>
    </location>
</feature>
<evidence type="ECO:0000313" key="4">
    <source>
        <dbReference type="Proteomes" id="UP001165041"/>
    </source>
</evidence>
<name>A0A9W6Q9I4_9ACTN</name>
<dbReference type="InterPro" id="IPR027805">
    <property type="entry name" value="Transposase_HTH_dom"/>
</dbReference>
<dbReference type="GO" id="GO:0006313">
    <property type="term" value="P:DNA transposition"/>
    <property type="evidence" value="ECO:0007669"/>
    <property type="project" value="InterPro"/>
</dbReference>
<evidence type="ECO:0000259" key="1">
    <source>
        <dbReference type="Pfam" id="PF01609"/>
    </source>
</evidence>
<dbReference type="GO" id="GO:0004803">
    <property type="term" value="F:transposase activity"/>
    <property type="evidence" value="ECO:0007669"/>
    <property type="project" value="InterPro"/>
</dbReference>
<gene>
    <name evidence="3" type="ORF">Kpho02_32400</name>
</gene>
<dbReference type="EMBL" id="BSSA01000009">
    <property type="protein sequence ID" value="GLW70941.1"/>
    <property type="molecule type" value="Genomic_DNA"/>
</dbReference>
<dbReference type="InterPro" id="IPR002559">
    <property type="entry name" value="Transposase_11"/>
</dbReference>
<reference evidence="3" key="1">
    <citation type="submission" date="2023-02" db="EMBL/GenBank/DDBJ databases">
        <title>Kitasatospora phosalacinea NBRC 14627.</title>
        <authorList>
            <person name="Ichikawa N."/>
            <person name="Sato H."/>
            <person name="Tonouchi N."/>
        </authorList>
    </citation>
    <scope>NUCLEOTIDE SEQUENCE</scope>
    <source>
        <strain evidence="3">NBRC 14627</strain>
    </source>
</reference>
<dbReference type="GO" id="GO:0003677">
    <property type="term" value="F:DNA binding"/>
    <property type="evidence" value="ECO:0007669"/>
    <property type="project" value="InterPro"/>
</dbReference>
<dbReference type="Pfam" id="PF13613">
    <property type="entry name" value="HTH_Tnp_4"/>
    <property type="match status" value="1"/>
</dbReference>
<feature type="domain" description="Transposase Helix-turn-helix" evidence="2">
    <location>
        <begin position="44"/>
        <end position="92"/>
    </location>
</feature>
<evidence type="ECO:0008006" key="5">
    <source>
        <dbReference type="Google" id="ProtNLM"/>
    </source>
</evidence>
<proteinExistence type="predicted"/>
<dbReference type="AlphaFoldDB" id="A0A9W6Q9I4"/>